<dbReference type="SUPFAM" id="SSF51735">
    <property type="entry name" value="NAD(P)-binding Rossmann-fold domains"/>
    <property type="match status" value="1"/>
</dbReference>
<dbReference type="PANTHER" id="PTHR24322">
    <property type="entry name" value="PKSB"/>
    <property type="match status" value="1"/>
</dbReference>
<dbReference type="GO" id="GO:0016616">
    <property type="term" value="F:oxidoreductase activity, acting on the CH-OH group of donors, NAD or NADP as acceptor"/>
    <property type="evidence" value="ECO:0007669"/>
    <property type="project" value="TreeGrafter"/>
</dbReference>
<dbReference type="PRINTS" id="PR00081">
    <property type="entry name" value="GDHRDH"/>
</dbReference>
<dbReference type="EMBL" id="NCKU01022557">
    <property type="protein sequence ID" value="RWR98364.1"/>
    <property type="molecule type" value="Genomic_DNA"/>
</dbReference>
<name>A0A443Q5Q4_9ACAR</name>
<evidence type="ECO:0000313" key="1">
    <source>
        <dbReference type="EMBL" id="RWR98364.1"/>
    </source>
</evidence>
<keyword evidence="2" id="KW-1185">Reference proteome</keyword>
<dbReference type="PANTHER" id="PTHR24322:SF483">
    <property type="entry name" value="SHORT-CHAIN DEHYDROGENASE_REDUCTASE 3"/>
    <property type="match status" value="1"/>
</dbReference>
<protein>
    <submittedName>
        <fullName evidence="1">Short-chain dehydrogenase/reductase family 16C member 6-like protein</fullName>
    </submittedName>
</protein>
<dbReference type="OrthoDB" id="10253736at2759"/>
<comment type="caution">
    <text evidence="1">The sequence shown here is derived from an EMBL/GenBank/DDBJ whole genome shotgun (WGS) entry which is preliminary data.</text>
</comment>
<proteinExistence type="predicted"/>
<dbReference type="InterPro" id="IPR036291">
    <property type="entry name" value="NAD(P)-bd_dom_sf"/>
</dbReference>
<dbReference type="AlphaFoldDB" id="A0A443Q5Q4"/>
<dbReference type="InterPro" id="IPR002347">
    <property type="entry name" value="SDR_fam"/>
</dbReference>
<dbReference type="STRING" id="1965070.A0A443Q5Q4"/>
<feature type="non-terminal residue" evidence="1">
    <location>
        <position position="103"/>
    </location>
</feature>
<dbReference type="Gene3D" id="3.40.50.720">
    <property type="entry name" value="NAD(P)-binding Rossmann-like Domain"/>
    <property type="match status" value="1"/>
</dbReference>
<reference evidence="1 2" key="1">
    <citation type="journal article" date="2018" name="Gigascience">
        <title>Genomes of trombidid mites reveal novel predicted allergens and laterally-transferred genes associated with secondary metabolism.</title>
        <authorList>
            <person name="Dong X."/>
            <person name="Chaisiri K."/>
            <person name="Xia D."/>
            <person name="Armstrong S.D."/>
            <person name="Fang Y."/>
            <person name="Donnelly M.J."/>
            <person name="Kadowaki T."/>
            <person name="McGarry J.W."/>
            <person name="Darby A.C."/>
            <person name="Makepeace B.L."/>
        </authorList>
    </citation>
    <scope>NUCLEOTIDE SEQUENCE [LARGE SCALE GENOMIC DNA]</scope>
    <source>
        <strain evidence="1">UoL-WK</strain>
    </source>
</reference>
<organism evidence="1 2">
    <name type="scientific">Dinothrombium tinctorium</name>
    <dbReference type="NCBI Taxonomy" id="1965070"/>
    <lineage>
        <taxon>Eukaryota</taxon>
        <taxon>Metazoa</taxon>
        <taxon>Ecdysozoa</taxon>
        <taxon>Arthropoda</taxon>
        <taxon>Chelicerata</taxon>
        <taxon>Arachnida</taxon>
        <taxon>Acari</taxon>
        <taxon>Acariformes</taxon>
        <taxon>Trombidiformes</taxon>
        <taxon>Prostigmata</taxon>
        <taxon>Anystina</taxon>
        <taxon>Parasitengona</taxon>
        <taxon>Trombidioidea</taxon>
        <taxon>Trombidiidae</taxon>
        <taxon>Dinothrombium</taxon>
    </lineage>
</organism>
<dbReference type="Pfam" id="PF00106">
    <property type="entry name" value="adh_short"/>
    <property type="match status" value="1"/>
</dbReference>
<evidence type="ECO:0000313" key="2">
    <source>
        <dbReference type="Proteomes" id="UP000285301"/>
    </source>
</evidence>
<dbReference type="Proteomes" id="UP000285301">
    <property type="component" value="Unassembled WGS sequence"/>
</dbReference>
<dbReference type="GO" id="GO:0005811">
    <property type="term" value="C:lipid droplet"/>
    <property type="evidence" value="ECO:0007669"/>
    <property type="project" value="TreeGrafter"/>
</dbReference>
<sequence length="103" mass="11238">IVLFFIPRKLRYKDVSRDVVLITGGGNGIGRLLAIKFAKKGAKVVIWDINEENLNETKRTIDDAGGLCSAFVCDVGKKSDVYKTAEIVRKEVGDVTILVNNAG</sequence>
<feature type="non-terminal residue" evidence="1">
    <location>
        <position position="1"/>
    </location>
</feature>
<gene>
    <name evidence="1" type="ORF">B4U79_11774</name>
</gene>
<accession>A0A443Q5Q4</accession>